<gene>
    <name evidence="3" type="ORF">H696_04960</name>
</gene>
<organism evidence="3">
    <name type="scientific">Fonticula alba</name>
    <name type="common">Slime mold</name>
    <dbReference type="NCBI Taxonomy" id="691883"/>
    <lineage>
        <taxon>Eukaryota</taxon>
        <taxon>Rotosphaerida</taxon>
        <taxon>Fonticulaceae</taxon>
        <taxon>Fonticula</taxon>
    </lineage>
</organism>
<dbReference type="Proteomes" id="UP000030693">
    <property type="component" value="Unassembled WGS sequence"/>
</dbReference>
<dbReference type="GeneID" id="20529685"/>
<feature type="signal peptide" evidence="2">
    <location>
        <begin position="1"/>
        <end position="31"/>
    </location>
</feature>
<feature type="chain" id="PRO_5001566003" description="Secreted protein" evidence="2">
    <location>
        <begin position="32"/>
        <end position="138"/>
    </location>
</feature>
<sequence length="138" mass="15147">MRLVGMMMMLMMLMLMLMLLLLLLLMMMVGGDFQAGPLSRMACASRNVGYPRPLAVGHRVGDLLILGPGTLARRAGIRQGGPRPPGPGRHMRGEGRRRQRRAHGEGGANRREAPREEVKRGRETIKAPRTMVGVVGIV</sequence>
<protein>
    <recommendedName>
        <fullName evidence="5">Secreted protein</fullName>
    </recommendedName>
</protein>
<accession>A0A058Z2Z8</accession>
<reference evidence="3" key="1">
    <citation type="submission" date="2013-04" db="EMBL/GenBank/DDBJ databases">
        <title>The Genome Sequence of Fonticula alba ATCC 38817.</title>
        <authorList>
            <consortium name="The Broad Institute Genomics Platform"/>
            <person name="Russ C."/>
            <person name="Cuomo C."/>
            <person name="Burger G."/>
            <person name="Gray M.W."/>
            <person name="Holland P.W.H."/>
            <person name="King N."/>
            <person name="Lang F.B.F."/>
            <person name="Roger A.J."/>
            <person name="Ruiz-Trillo I."/>
            <person name="Brown M."/>
            <person name="Walker B."/>
            <person name="Young S."/>
            <person name="Zeng Q."/>
            <person name="Gargeya S."/>
            <person name="Fitzgerald M."/>
            <person name="Haas B."/>
            <person name="Abouelleil A."/>
            <person name="Allen A.W."/>
            <person name="Alvarado L."/>
            <person name="Arachchi H.M."/>
            <person name="Berlin A.M."/>
            <person name="Chapman S.B."/>
            <person name="Gainer-Dewar J."/>
            <person name="Goldberg J."/>
            <person name="Griggs A."/>
            <person name="Gujja S."/>
            <person name="Hansen M."/>
            <person name="Howarth C."/>
            <person name="Imamovic A."/>
            <person name="Ireland A."/>
            <person name="Larimer J."/>
            <person name="McCowan C."/>
            <person name="Murphy C."/>
            <person name="Pearson M."/>
            <person name="Poon T.W."/>
            <person name="Priest M."/>
            <person name="Roberts A."/>
            <person name="Saif S."/>
            <person name="Shea T."/>
            <person name="Sisk P."/>
            <person name="Sykes S."/>
            <person name="Wortman J."/>
            <person name="Nusbaum C."/>
            <person name="Birren B."/>
        </authorList>
    </citation>
    <scope>NUCLEOTIDE SEQUENCE [LARGE SCALE GENOMIC DNA]</scope>
    <source>
        <strain evidence="3">ATCC 38817</strain>
    </source>
</reference>
<feature type="region of interest" description="Disordered" evidence="1">
    <location>
        <begin position="74"/>
        <end position="125"/>
    </location>
</feature>
<name>A0A058Z2Z8_FONAL</name>
<dbReference type="EMBL" id="KB932208">
    <property type="protein sequence ID" value="KCV68669.1"/>
    <property type="molecule type" value="Genomic_DNA"/>
</dbReference>
<evidence type="ECO:0000313" key="4">
    <source>
        <dbReference type="Proteomes" id="UP000030693"/>
    </source>
</evidence>
<dbReference type="AlphaFoldDB" id="A0A058Z2Z8"/>
<evidence type="ECO:0008006" key="5">
    <source>
        <dbReference type="Google" id="ProtNLM"/>
    </source>
</evidence>
<keyword evidence="4" id="KW-1185">Reference proteome</keyword>
<proteinExistence type="predicted"/>
<evidence type="ECO:0000256" key="1">
    <source>
        <dbReference type="SAM" id="MobiDB-lite"/>
    </source>
</evidence>
<evidence type="ECO:0000313" key="3">
    <source>
        <dbReference type="EMBL" id="KCV68669.1"/>
    </source>
</evidence>
<evidence type="ECO:0000256" key="2">
    <source>
        <dbReference type="SAM" id="SignalP"/>
    </source>
</evidence>
<keyword evidence="2" id="KW-0732">Signal</keyword>
<dbReference type="RefSeq" id="XP_009497101.1">
    <property type="nucleotide sequence ID" value="XM_009498826.1"/>
</dbReference>
<feature type="compositionally biased region" description="Basic and acidic residues" evidence="1">
    <location>
        <begin position="91"/>
        <end position="125"/>
    </location>
</feature>